<feature type="transmembrane region" description="Helical" evidence="8">
    <location>
        <begin position="123"/>
        <end position="146"/>
    </location>
</feature>
<dbReference type="GO" id="GO:0016192">
    <property type="term" value="P:vesicle-mediated transport"/>
    <property type="evidence" value="ECO:0007669"/>
    <property type="project" value="InterPro"/>
</dbReference>
<evidence type="ECO:0000256" key="7">
    <source>
        <dbReference type="ARBA" id="ARBA00025800"/>
    </source>
</evidence>
<keyword evidence="2 8" id="KW-0813">Transport</keyword>
<dbReference type="PANTHER" id="PTHR23137">
    <property type="entry name" value="VESICLE TRANSPORT PROTEIN-RELATED"/>
    <property type="match status" value="1"/>
</dbReference>
<evidence type="ECO:0000256" key="6">
    <source>
        <dbReference type="ARBA" id="ARBA00023136"/>
    </source>
</evidence>
<dbReference type="Proteomes" id="UP000054928">
    <property type="component" value="Unassembled WGS sequence"/>
</dbReference>
<dbReference type="STRING" id="4781.A0A0P1B3Z8"/>
<accession>A0A0P1B3Z8</accession>
<evidence type="ECO:0000313" key="10">
    <source>
        <dbReference type="Proteomes" id="UP000054928"/>
    </source>
</evidence>
<sequence length="261" mass="29037">MSAWEQWGKKKPTNGLQGAQDALHHLLQATPLSTVSTRTIENQGQSLTFSLQTMWNSTRDLTKTMVTTSQNSTTSDPITSMENGHLHDKVDEATVVQWPLWRKHASPQNGLMPTMTWNTRFKYFVGMTMLGLLFFGMASLFLPLIMIRPSKFALSFTLGSISSMSAFAMLKGPAEYLSGLLQPNRLLLTSAYFVTLGCTLYSCLIMGNYIFVVLSSVLQLMTLGMFALSAFPGSTSGFKAFGMLFWKSARNMIQALVRLLR</sequence>
<evidence type="ECO:0000256" key="1">
    <source>
        <dbReference type="ARBA" id="ARBA00004141"/>
    </source>
</evidence>
<organism evidence="9 10">
    <name type="scientific">Plasmopara halstedii</name>
    <name type="common">Downy mildew of sunflower</name>
    <dbReference type="NCBI Taxonomy" id="4781"/>
    <lineage>
        <taxon>Eukaryota</taxon>
        <taxon>Sar</taxon>
        <taxon>Stramenopiles</taxon>
        <taxon>Oomycota</taxon>
        <taxon>Peronosporomycetes</taxon>
        <taxon>Peronosporales</taxon>
        <taxon>Peronosporaceae</taxon>
        <taxon>Plasmopara</taxon>
    </lineage>
</organism>
<comment type="function">
    <text evidence="8">May be involved in fusion of retrograde transport vesicles derived from an endocytic compartment with the Golgi complex.</text>
</comment>
<comment type="similarity">
    <text evidence="7 8">Belongs to the SFT2 family.</text>
</comment>
<dbReference type="OMA" id="NTRFKYF"/>
<dbReference type="GO" id="GO:0015031">
    <property type="term" value="P:protein transport"/>
    <property type="evidence" value="ECO:0007669"/>
    <property type="project" value="UniProtKB-KW"/>
</dbReference>
<evidence type="ECO:0000256" key="2">
    <source>
        <dbReference type="ARBA" id="ARBA00022448"/>
    </source>
</evidence>
<evidence type="ECO:0000256" key="8">
    <source>
        <dbReference type="RuleBase" id="RU363111"/>
    </source>
</evidence>
<evidence type="ECO:0000256" key="3">
    <source>
        <dbReference type="ARBA" id="ARBA00022692"/>
    </source>
</evidence>
<feature type="transmembrane region" description="Helical" evidence="8">
    <location>
        <begin position="152"/>
        <end position="170"/>
    </location>
</feature>
<proteinExistence type="inferred from homology"/>
<dbReference type="AlphaFoldDB" id="A0A0P1B3Z8"/>
<name>A0A0P1B3Z8_PLAHL</name>
<evidence type="ECO:0000256" key="4">
    <source>
        <dbReference type="ARBA" id="ARBA00022927"/>
    </source>
</evidence>
<keyword evidence="5 8" id="KW-1133">Transmembrane helix</keyword>
<dbReference type="PANTHER" id="PTHR23137:SF36">
    <property type="entry name" value="VESICLE TRANSPORT PROTEIN SFT2C"/>
    <property type="match status" value="1"/>
</dbReference>
<comment type="subcellular location">
    <subcellularLocation>
        <location evidence="1 8">Membrane</location>
        <topology evidence="1 8">Multi-pass membrane protein</topology>
    </subcellularLocation>
</comment>
<dbReference type="InterPro" id="IPR007305">
    <property type="entry name" value="Vesicle_transpt_Got1/SFT2"/>
</dbReference>
<dbReference type="GeneID" id="36401860"/>
<dbReference type="GO" id="GO:0016020">
    <property type="term" value="C:membrane"/>
    <property type="evidence" value="ECO:0007669"/>
    <property type="project" value="UniProtKB-SubCell"/>
</dbReference>
<keyword evidence="3 8" id="KW-0812">Transmembrane</keyword>
<feature type="transmembrane region" description="Helical" evidence="8">
    <location>
        <begin position="223"/>
        <end position="246"/>
    </location>
</feature>
<dbReference type="OrthoDB" id="660759at2759"/>
<keyword evidence="4 8" id="KW-0653">Protein transport</keyword>
<dbReference type="RefSeq" id="XP_024585384.1">
    <property type="nucleotide sequence ID" value="XM_024720158.1"/>
</dbReference>
<evidence type="ECO:0000313" key="9">
    <source>
        <dbReference type="EMBL" id="CEG49015.1"/>
    </source>
</evidence>
<dbReference type="GO" id="GO:0012505">
    <property type="term" value="C:endomembrane system"/>
    <property type="evidence" value="ECO:0007669"/>
    <property type="project" value="UniProtKB-ARBA"/>
</dbReference>
<evidence type="ECO:0000256" key="5">
    <source>
        <dbReference type="ARBA" id="ARBA00022989"/>
    </source>
</evidence>
<dbReference type="EMBL" id="CCYD01003042">
    <property type="protein sequence ID" value="CEG49015.1"/>
    <property type="molecule type" value="Genomic_DNA"/>
</dbReference>
<feature type="transmembrane region" description="Helical" evidence="8">
    <location>
        <begin position="191"/>
        <end position="211"/>
    </location>
</feature>
<dbReference type="GO" id="GO:0005737">
    <property type="term" value="C:cytoplasm"/>
    <property type="evidence" value="ECO:0007669"/>
    <property type="project" value="UniProtKB-ARBA"/>
</dbReference>
<dbReference type="Pfam" id="PF04178">
    <property type="entry name" value="Got1"/>
    <property type="match status" value="1"/>
</dbReference>
<reference evidence="10" key="1">
    <citation type="submission" date="2014-09" db="EMBL/GenBank/DDBJ databases">
        <authorList>
            <person name="Sharma Rahul"/>
            <person name="Thines Marco"/>
        </authorList>
    </citation>
    <scope>NUCLEOTIDE SEQUENCE [LARGE SCALE GENOMIC DNA]</scope>
</reference>
<keyword evidence="6 8" id="KW-0472">Membrane</keyword>
<dbReference type="InterPro" id="IPR011691">
    <property type="entry name" value="Vesicle_transpt_SFT2"/>
</dbReference>
<protein>
    <recommendedName>
        <fullName evidence="8">Vesicle transport protein</fullName>
    </recommendedName>
</protein>
<keyword evidence="10" id="KW-1185">Reference proteome</keyword>